<dbReference type="eggNOG" id="COG0716">
    <property type="taxonomic scope" value="Bacteria"/>
</dbReference>
<dbReference type="Gene3D" id="3.40.50.360">
    <property type="match status" value="1"/>
</dbReference>
<evidence type="ECO:0000313" key="1">
    <source>
        <dbReference type="EMBL" id="ERJ11769.1"/>
    </source>
</evidence>
<protein>
    <submittedName>
        <fullName evidence="1">Flavodoxin FldA protein</fullName>
    </submittedName>
</protein>
<dbReference type="STRING" id="1033810.HLPCO_002252"/>
<dbReference type="OrthoDB" id="9806505at2"/>
<evidence type="ECO:0000313" key="2">
    <source>
        <dbReference type="Proteomes" id="UP000005707"/>
    </source>
</evidence>
<gene>
    <name evidence="1" type="ORF">HLPCO_002252</name>
</gene>
<reference evidence="1 2" key="1">
    <citation type="journal article" date="2011" name="J. Bacteriol.">
        <title>Genome sequence of Haloplasma contractile, an unusual contractile bacterium from a deep-sea anoxic brine lake.</title>
        <authorList>
            <person name="Antunes A."/>
            <person name="Alam I."/>
            <person name="El Dorry H."/>
            <person name="Siam R."/>
            <person name="Robertson A."/>
            <person name="Bajic V.B."/>
            <person name="Stingl U."/>
        </authorList>
    </citation>
    <scope>NUCLEOTIDE SEQUENCE [LARGE SCALE GENOMIC DNA]</scope>
    <source>
        <strain evidence="1 2">SSD-17B</strain>
    </source>
</reference>
<organism evidence="1 2">
    <name type="scientific">Haloplasma contractile SSD-17B</name>
    <dbReference type="NCBI Taxonomy" id="1033810"/>
    <lineage>
        <taxon>Bacteria</taxon>
        <taxon>Bacillati</taxon>
        <taxon>Mycoplasmatota</taxon>
        <taxon>Mollicutes</taxon>
        <taxon>Haloplasmatales</taxon>
        <taxon>Haloplasmataceae</taxon>
        <taxon>Haloplasma</taxon>
    </lineage>
</organism>
<proteinExistence type="predicted"/>
<comment type="caution">
    <text evidence="1">The sequence shown here is derived from an EMBL/GenBank/DDBJ whole genome shotgun (WGS) entry which is preliminary data.</text>
</comment>
<accession>F7PUF8</accession>
<dbReference type="RefSeq" id="WP_008825362.1">
    <property type="nucleotide sequence ID" value="NZ_AFNU02000008.1"/>
</dbReference>
<dbReference type="InterPro" id="IPR029039">
    <property type="entry name" value="Flavoprotein-like_sf"/>
</dbReference>
<dbReference type="EMBL" id="AFNU02000008">
    <property type="protein sequence ID" value="ERJ11769.1"/>
    <property type="molecule type" value="Genomic_DNA"/>
</dbReference>
<sequence length="160" mass="18212">MDQKVLCVYYSRSGNTKQVIEQLTEKLPCDVEHIGEPRKRKGVIGFLRSGFEAATKKIVSIDEQKHDPSSYDLVIIATPMWASTVSSPVRSYLYQNKGKFKKQVAYIVTSGYKASSKVCSQLDELTNLTPKTRMELKHKDFKMNTIDQAIDQFIQNINES</sequence>
<dbReference type="AlphaFoldDB" id="F7PUF8"/>
<dbReference type="Proteomes" id="UP000005707">
    <property type="component" value="Unassembled WGS sequence"/>
</dbReference>
<keyword evidence="2" id="KW-1185">Reference proteome</keyword>
<reference evidence="1 2" key="2">
    <citation type="journal article" date="2013" name="PLoS ONE">
        <title>INDIGO - INtegrated Data Warehouse of MIcrobial GenOmes with Examples from the Red Sea Extremophiles.</title>
        <authorList>
            <person name="Alam I."/>
            <person name="Antunes A."/>
            <person name="Kamau A.A."/>
            <person name="Ba Alawi W."/>
            <person name="Kalkatawi M."/>
            <person name="Stingl U."/>
            <person name="Bajic V.B."/>
        </authorList>
    </citation>
    <scope>NUCLEOTIDE SEQUENCE [LARGE SCALE GENOMIC DNA]</scope>
    <source>
        <strain evidence="1 2">SSD-17B</strain>
    </source>
</reference>
<name>F7PUF8_9MOLU</name>
<dbReference type="PANTHER" id="PTHR39201:SF1">
    <property type="entry name" value="FLAVODOXIN-LIKE DOMAIN-CONTAINING PROTEIN"/>
    <property type="match status" value="1"/>
</dbReference>
<dbReference type="SUPFAM" id="SSF52218">
    <property type="entry name" value="Flavoproteins"/>
    <property type="match status" value="1"/>
</dbReference>
<dbReference type="InParanoid" id="F7PUF8"/>
<dbReference type="PANTHER" id="PTHR39201">
    <property type="entry name" value="EXPORTED PROTEIN-RELATED"/>
    <property type="match status" value="1"/>
</dbReference>